<evidence type="ECO:0000259" key="3">
    <source>
        <dbReference type="PROSITE" id="PS51232"/>
    </source>
</evidence>
<dbReference type="InterPro" id="IPR016024">
    <property type="entry name" value="ARM-type_fold"/>
</dbReference>
<gene>
    <name evidence="4" type="ORF">LARSCL_LOCUS5807</name>
</gene>
<reference evidence="4 5" key="1">
    <citation type="submission" date="2024-04" db="EMBL/GenBank/DDBJ databases">
        <authorList>
            <person name="Rising A."/>
            <person name="Reimegard J."/>
            <person name="Sonavane S."/>
            <person name="Akerstrom W."/>
            <person name="Nylinder S."/>
            <person name="Hedman E."/>
            <person name="Kallberg Y."/>
        </authorList>
    </citation>
    <scope>NUCLEOTIDE SEQUENCE [LARGE SCALE GENOMIC DNA]</scope>
</reference>
<feature type="region of interest" description="Disordered" evidence="2">
    <location>
        <begin position="528"/>
        <end position="636"/>
    </location>
</feature>
<evidence type="ECO:0000313" key="4">
    <source>
        <dbReference type="EMBL" id="CAL1271404.1"/>
    </source>
</evidence>
<accession>A0AAV1ZM86</accession>
<feature type="coiled-coil region" evidence="1">
    <location>
        <begin position="316"/>
        <end position="350"/>
    </location>
</feature>
<dbReference type="PANTHER" id="PTHR45857:SF9">
    <property type="entry name" value="MULTIPLE WING HAIRS, ISOFORM C"/>
    <property type="match status" value="1"/>
</dbReference>
<dbReference type="Pfam" id="PF06371">
    <property type="entry name" value="Drf_GBD"/>
    <property type="match status" value="1"/>
</dbReference>
<dbReference type="GO" id="GO:0005829">
    <property type="term" value="C:cytosol"/>
    <property type="evidence" value="ECO:0007669"/>
    <property type="project" value="TreeGrafter"/>
</dbReference>
<feature type="region of interest" description="Disordered" evidence="2">
    <location>
        <begin position="365"/>
        <end position="390"/>
    </location>
</feature>
<dbReference type="InterPro" id="IPR043592">
    <property type="entry name" value="FMNL_animal"/>
</dbReference>
<dbReference type="InterPro" id="IPR011989">
    <property type="entry name" value="ARM-like"/>
</dbReference>
<dbReference type="SMART" id="SM01139">
    <property type="entry name" value="Drf_FH3"/>
    <property type="match status" value="1"/>
</dbReference>
<evidence type="ECO:0000256" key="1">
    <source>
        <dbReference type="SAM" id="Coils"/>
    </source>
</evidence>
<feature type="compositionally biased region" description="Polar residues" evidence="2">
    <location>
        <begin position="576"/>
        <end position="595"/>
    </location>
</feature>
<dbReference type="SMART" id="SM01140">
    <property type="entry name" value="Drf_GBD"/>
    <property type="match status" value="1"/>
</dbReference>
<feature type="domain" description="GBD/FH3" evidence="3">
    <location>
        <begin position="1"/>
        <end position="379"/>
    </location>
</feature>
<dbReference type="PROSITE" id="PS51232">
    <property type="entry name" value="GBD_FH3"/>
    <property type="match status" value="1"/>
</dbReference>
<feature type="compositionally biased region" description="Pro residues" evidence="2">
    <location>
        <begin position="436"/>
        <end position="445"/>
    </location>
</feature>
<feature type="region of interest" description="Disordered" evidence="2">
    <location>
        <begin position="427"/>
        <end position="467"/>
    </location>
</feature>
<feature type="compositionally biased region" description="Basic and acidic residues" evidence="2">
    <location>
        <begin position="560"/>
        <end position="569"/>
    </location>
</feature>
<dbReference type="GO" id="GO:0008360">
    <property type="term" value="P:regulation of cell shape"/>
    <property type="evidence" value="ECO:0007669"/>
    <property type="project" value="TreeGrafter"/>
</dbReference>
<dbReference type="InterPro" id="IPR014768">
    <property type="entry name" value="GBD/FH3_dom"/>
</dbReference>
<dbReference type="GO" id="GO:0051015">
    <property type="term" value="F:actin filament binding"/>
    <property type="evidence" value="ECO:0007669"/>
    <property type="project" value="TreeGrafter"/>
</dbReference>
<sequence>MIIEDRSRSAEGFPTSDWEAKNSKKGILRPRFMSAADYVFYLRRHLVAERRRNDPTVGHPGDETLSVGIPRLSFLLRRLEEDIQSSYLSFLDEFISDIHEGISCLLSILRTCQERQKGAGLFTYATCSRAKQSLINRGTIDEFYCLLCLKACSKSSGAVEKISYHKTGLSTIASCITSSHMKSRIVAIELLTVVCRAPEFGNSRVLEAMTTIRILFGESVRFKFLVSVLNSNITSSTGLETVTFVFLNTMLDQCTKLSDRVRIQSELEEAGLDVDALEKQLRQKYGNSTHRIWGEIQKWRELQIDLQDSLQKQHENMKLRKEVQLLRDALKRLRDERKGILNIHKQLKGQWNSMEQRLQDIALKSRVTTTPSSSSSDEDCVGNPPQMQRYSLKPEPIQPDIHDSELDEILIDIPTIPAGSILDVHSSGNPGLRIPDTPPPLPPNHPKLSDSGISSNSAPDSELDTTDWHYPDVPGVRLEKRHNSVRVRFNEATVGRRSVSSGAVSDVPPGTMILHPGQNKTKCADILGIQNIPPPPLPQRPTTPKGNQKKTHKKRSFSSTRDKNKEKGKSLLPRSLHSSTQAKARTSNSTGNLTMVGSVPNFPLPPENVKYSGNNKLWNKKLQPPQQRPGSQMGSSLDGMIHREIAKAIRDRHALFDP</sequence>
<dbReference type="GO" id="GO:0016477">
    <property type="term" value="P:cell migration"/>
    <property type="evidence" value="ECO:0007669"/>
    <property type="project" value="TreeGrafter"/>
</dbReference>
<protein>
    <recommendedName>
        <fullName evidence="3">GBD/FH3 domain-containing protein</fullName>
    </recommendedName>
</protein>
<dbReference type="SUPFAM" id="SSF48371">
    <property type="entry name" value="ARM repeat"/>
    <property type="match status" value="1"/>
</dbReference>
<dbReference type="InterPro" id="IPR010473">
    <property type="entry name" value="GTPase-bd"/>
</dbReference>
<evidence type="ECO:0000256" key="2">
    <source>
        <dbReference type="SAM" id="MobiDB-lite"/>
    </source>
</evidence>
<comment type="caution">
    <text evidence="4">The sequence shown here is derived from an EMBL/GenBank/DDBJ whole genome shotgun (WGS) entry which is preliminary data.</text>
</comment>
<dbReference type="Gene3D" id="1.25.10.10">
    <property type="entry name" value="Leucine-rich Repeat Variant"/>
    <property type="match status" value="1"/>
</dbReference>
<dbReference type="AlphaFoldDB" id="A0AAV1ZM86"/>
<evidence type="ECO:0000313" key="5">
    <source>
        <dbReference type="Proteomes" id="UP001497382"/>
    </source>
</evidence>
<dbReference type="GO" id="GO:0031267">
    <property type="term" value="F:small GTPase binding"/>
    <property type="evidence" value="ECO:0007669"/>
    <property type="project" value="InterPro"/>
</dbReference>
<dbReference type="Proteomes" id="UP001497382">
    <property type="component" value="Unassembled WGS sequence"/>
</dbReference>
<keyword evidence="5" id="KW-1185">Reference proteome</keyword>
<name>A0AAV1ZM86_9ARAC</name>
<dbReference type="EMBL" id="CAXIEN010000054">
    <property type="protein sequence ID" value="CAL1271404.1"/>
    <property type="molecule type" value="Genomic_DNA"/>
</dbReference>
<proteinExistence type="predicted"/>
<feature type="compositionally biased region" description="Polar residues" evidence="2">
    <location>
        <begin position="624"/>
        <end position="635"/>
    </location>
</feature>
<dbReference type="PANTHER" id="PTHR45857">
    <property type="entry name" value="FORMIN-LIKE PROTEIN"/>
    <property type="match status" value="1"/>
</dbReference>
<organism evidence="4 5">
    <name type="scientific">Larinioides sclopetarius</name>
    <dbReference type="NCBI Taxonomy" id="280406"/>
    <lineage>
        <taxon>Eukaryota</taxon>
        <taxon>Metazoa</taxon>
        <taxon>Ecdysozoa</taxon>
        <taxon>Arthropoda</taxon>
        <taxon>Chelicerata</taxon>
        <taxon>Arachnida</taxon>
        <taxon>Araneae</taxon>
        <taxon>Araneomorphae</taxon>
        <taxon>Entelegynae</taxon>
        <taxon>Araneoidea</taxon>
        <taxon>Araneidae</taxon>
        <taxon>Larinioides</taxon>
    </lineage>
</organism>
<dbReference type="GO" id="GO:0030866">
    <property type="term" value="P:cortical actin cytoskeleton organization"/>
    <property type="evidence" value="ECO:0007669"/>
    <property type="project" value="TreeGrafter"/>
</dbReference>
<feature type="compositionally biased region" description="Basic residues" evidence="2">
    <location>
        <begin position="547"/>
        <end position="556"/>
    </location>
</feature>
<feature type="compositionally biased region" description="Pro residues" evidence="2">
    <location>
        <begin position="532"/>
        <end position="541"/>
    </location>
</feature>
<dbReference type="InterPro" id="IPR010472">
    <property type="entry name" value="FH3_dom"/>
</dbReference>
<keyword evidence="1" id="KW-0175">Coiled coil</keyword>